<dbReference type="InterPro" id="IPR001133">
    <property type="entry name" value="NADH_UbQ_OxRdtase_chain4L/K"/>
</dbReference>
<keyword evidence="4 8" id="KW-0812">Transmembrane</keyword>
<keyword evidence="8" id="KW-0830">Ubiquinone</keyword>
<evidence type="ECO:0000313" key="9">
    <source>
        <dbReference type="EMBL" id="PDV96698.1"/>
    </source>
</evidence>
<dbReference type="EC" id="7.1.1.-" evidence="8"/>
<proteinExistence type="inferred from homology"/>
<keyword evidence="8" id="KW-0520">NAD</keyword>
<evidence type="ECO:0000256" key="5">
    <source>
        <dbReference type="ARBA" id="ARBA00022719"/>
    </source>
</evidence>
<comment type="catalytic activity">
    <reaction evidence="8">
        <text>a quinone + NADH + 5 H(+)(in) = a quinol + NAD(+) + 4 H(+)(out)</text>
        <dbReference type="Rhea" id="RHEA:57888"/>
        <dbReference type="ChEBI" id="CHEBI:15378"/>
        <dbReference type="ChEBI" id="CHEBI:24646"/>
        <dbReference type="ChEBI" id="CHEBI:57540"/>
        <dbReference type="ChEBI" id="CHEBI:57945"/>
        <dbReference type="ChEBI" id="CHEBI:132124"/>
    </reaction>
</comment>
<keyword evidence="6 8" id="KW-1133">Transmembrane helix</keyword>
<gene>
    <name evidence="8" type="primary">nuoK</name>
    <name evidence="9" type="ORF">A9Q02_20395</name>
</gene>
<dbReference type="EMBL" id="LYXE01000183">
    <property type="protein sequence ID" value="PDV96698.1"/>
    <property type="molecule type" value="Genomic_DNA"/>
</dbReference>
<dbReference type="GO" id="GO:0050136">
    <property type="term" value="F:NADH dehydrogenase (quinone) (non-electrogenic) activity"/>
    <property type="evidence" value="ECO:0007669"/>
    <property type="project" value="UniProtKB-UniRule"/>
</dbReference>
<dbReference type="FunFam" id="1.10.287.3510:FF:000001">
    <property type="entry name" value="NADH-quinone oxidoreductase subunit K"/>
    <property type="match status" value="1"/>
</dbReference>
<comment type="similarity">
    <text evidence="2 8">Belongs to the complex I subunit 4L family.</text>
</comment>
<evidence type="ECO:0000256" key="1">
    <source>
        <dbReference type="ARBA" id="ARBA00004141"/>
    </source>
</evidence>
<dbReference type="PANTHER" id="PTHR11434:SF16">
    <property type="entry name" value="NADH-UBIQUINONE OXIDOREDUCTASE CHAIN 4L"/>
    <property type="match status" value="1"/>
</dbReference>
<keyword evidence="8" id="KW-1278">Translocase</keyword>
<accession>A0A2H3KHX9</accession>
<dbReference type="GO" id="GO:0042773">
    <property type="term" value="P:ATP synthesis coupled electron transport"/>
    <property type="evidence" value="ECO:0007669"/>
    <property type="project" value="InterPro"/>
</dbReference>
<dbReference type="Gene3D" id="1.10.287.3510">
    <property type="match status" value="1"/>
</dbReference>
<feature type="transmembrane region" description="Helical" evidence="8">
    <location>
        <begin position="6"/>
        <end position="27"/>
    </location>
</feature>
<dbReference type="NCBIfam" id="NF004322">
    <property type="entry name" value="PRK05715.1-4"/>
    <property type="match status" value="1"/>
</dbReference>
<dbReference type="Pfam" id="PF00420">
    <property type="entry name" value="Oxidored_q2"/>
    <property type="match status" value="1"/>
</dbReference>
<dbReference type="PANTHER" id="PTHR11434">
    <property type="entry name" value="NADH-UBIQUINONE OXIDOREDUCTASE SUBUNIT ND4L"/>
    <property type="match status" value="1"/>
</dbReference>
<dbReference type="GO" id="GO:0048038">
    <property type="term" value="F:quinone binding"/>
    <property type="evidence" value="ECO:0007669"/>
    <property type="project" value="UniProtKB-KW"/>
</dbReference>
<evidence type="ECO:0000256" key="2">
    <source>
        <dbReference type="ARBA" id="ARBA00010519"/>
    </source>
</evidence>
<dbReference type="GO" id="GO:0030964">
    <property type="term" value="C:NADH dehydrogenase complex"/>
    <property type="evidence" value="ECO:0007669"/>
    <property type="project" value="TreeGrafter"/>
</dbReference>
<name>A0A2H3KHX9_9CHLR</name>
<keyword evidence="8" id="KW-1003">Cell membrane</keyword>
<comment type="function">
    <text evidence="8">NDH-1 shuttles electrons from NADH, via FMN and iron-sulfur (Fe-S) centers, to quinones in the respiratory chain. The immediate electron acceptor for the enzyme in this species is believed to be ubiquinone. Couples the redox reaction to proton translocation (for every two electrons transferred, four hydrogen ions are translocated across the cytoplasmic membrane), and thus conserves the redox energy in a proton gradient.</text>
</comment>
<evidence type="ECO:0000256" key="7">
    <source>
        <dbReference type="ARBA" id="ARBA00023136"/>
    </source>
</evidence>
<dbReference type="InterPro" id="IPR039428">
    <property type="entry name" value="NUOK/Mnh_C1-like"/>
</dbReference>
<comment type="subcellular location">
    <subcellularLocation>
        <location evidence="8">Cell membrane</location>
        <topology evidence="8">Multi-pass membrane protein</topology>
    </subcellularLocation>
    <subcellularLocation>
        <location evidence="1">Membrane</location>
        <topology evidence="1">Multi-pass membrane protein</topology>
    </subcellularLocation>
</comment>
<keyword evidence="7 8" id="KW-0472">Membrane</keyword>
<organism evidence="9 10">
    <name type="scientific">Candidatus Chloroploca asiatica</name>
    <dbReference type="NCBI Taxonomy" id="1506545"/>
    <lineage>
        <taxon>Bacteria</taxon>
        <taxon>Bacillati</taxon>
        <taxon>Chloroflexota</taxon>
        <taxon>Chloroflexia</taxon>
        <taxon>Chloroflexales</taxon>
        <taxon>Chloroflexineae</taxon>
        <taxon>Oscillochloridaceae</taxon>
        <taxon>Candidatus Chloroploca</taxon>
    </lineage>
</organism>
<dbReference type="Proteomes" id="UP000220922">
    <property type="component" value="Unassembled WGS sequence"/>
</dbReference>
<evidence type="ECO:0000313" key="10">
    <source>
        <dbReference type="Proteomes" id="UP000220922"/>
    </source>
</evidence>
<comment type="caution">
    <text evidence="9">The sequence shown here is derived from an EMBL/GenBank/DDBJ whole genome shotgun (WGS) entry which is preliminary data.</text>
</comment>
<comment type="subunit">
    <text evidence="8">NDH-1 is composed of 14 different subunits. Subunits NuoA, H, J, K, L, M, N constitute the membrane sector of the complex.</text>
</comment>
<feature type="transmembrane region" description="Helical" evidence="8">
    <location>
        <begin position="34"/>
        <end position="53"/>
    </location>
</feature>
<dbReference type="HAMAP" id="MF_01456">
    <property type="entry name" value="NDH1_NuoK"/>
    <property type="match status" value="1"/>
</dbReference>
<dbReference type="NCBIfam" id="NF004321">
    <property type="entry name" value="PRK05715.1-3"/>
    <property type="match status" value="1"/>
</dbReference>
<dbReference type="AlphaFoldDB" id="A0A2H3KHX9"/>
<protein>
    <recommendedName>
        <fullName evidence="8">NADH-quinone oxidoreductase subunit K</fullName>
        <ecNumber evidence="8">7.1.1.-</ecNumber>
    </recommendedName>
    <alternativeName>
        <fullName evidence="8">NADH dehydrogenase I subunit K</fullName>
    </alternativeName>
    <alternativeName>
        <fullName evidence="8">NDH-1 subunit K</fullName>
    </alternativeName>
</protein>
<dbReference type="GO" id="GO:0005886">
    <property type="term" value="C:plasma membrane"/>
    <property type="evidence" value="ECO:0007669"/>
    <property type="project" value="UniProtKB-SubCell"/>
</dbReference>
<dbReference type="NCBIfam" id="NF004320">
    <property type="entry name" value="PRK05715.1-2"/>
    <property type="match status" value="1"/>
</dbReference>
<dbReference type="RefSeq" id="WP_097655208.1">
    <property type="nucleotide sequence ID" value="NZ_LYXE01000183.1"/>
</dbReference>
<keyword evidence="3 8" id="KW-0813">Transport</keyword>
<reference evidence="9 10" key="1">
    <citation type="submission" date="2016-05" db="EMBL/GenBank/DDBJ databases">
        <authorList>
            <person name="Lavstsen T."/>
            <person name="Jespersen J.S."/>
        </authorList>
    </citation>
    <scope>NUCLEOTIDE SEQUENCE [LARGE SCALE GENOMIC DNA]</scope>
    <source>
        <strain evidence="9 10">B7-9</strain>
    </source>
</reference>
<keyword evidence="10" id="KW-1185">Reference proteome</keyword>
<evidence type="ECO:0000256" key="3">
    <source>
        <dbReference type="ARBA" id="ARBA00022448"/>
    </source>
</evidence>
<keyword evidence="5 8" id="KW-0874">Quinone</keyword>
<feature type="transmembrane region" description="Helical" evidence="8">
    <location>
        <begin position="65"/>
        <end position="89"/>
    </location>
</feature>
<sequence>MTNAIPLEAVLMVAAALFCIGLFGALARRNMVSVLMGVELMLNAVNINLVAFWRYLEPGFVVGQTFAIFIITVAAAEAAVGLAMIIAIYRTWLTSNVDNVASMKG</sequence>
<dbReference type="NCBIfam" id="NF004323">
    <property type="entry name" value="PRK05715.1-5"/>
    <property type="match status" value="1"/>
</dbReference>
<evidence type="ECO:0000256" key="8">
    <source>
        <dbReference type="HAMAP-Rule" id="MF_01456"/>
    </source>
</evidence>
<dbReference type="OrthoDB" id="9810120at2"/>
<evidence type="ECO:0000256" key="4">
    <source>
        <dbReference type="ARBA" id="ARBA00022692"/>
    </source>
</evidence>
<evidence type="ECO:0000256" key="6">
    <source>
        <dbReference type="ARBA" id="ARBA00022989"/>
    </source>
</evidence>